<dbReference type="InterPro" id="IPR002401">
    <property type="entry name" value="Cyt_P450_E_grp-I"/>
</dbReference>
<keyword evidence="4 12" id="KW-0349">Heme</keyword>
<dbReference type="GO" id="GO:0020037">
    <property type="term" value="F:heme binding"/>
    <property type="evidence" value="ECO:0007669"/>
    <property type="project" value="InterPro"/>
</dbReference>
<dbReference type="PROSITE" id="PS00086">
    <property type="entry name" value="CYTOCHROME_P450"/>
    <property type="match status" value="1"/>
</dbReference>
<dbReference type="GO" id="GO:0016705">
    <property type="term" value="F:oxidoreductase activity, acting on paired donors, with incorporation or reduction of molecular oxygen"/>
    <property type="evidence" value="ECO:0007669"/>
    <property type="project" value="InterPro"/>
</dbReference>
<evidence type="ECO:0000256" key="10">
    <source>
        <dbReference type="ARBA" id="ARBA00023033"/>
    </source>
</evidence>
<keyword evidence="8 13" id="KW-0560">Oxidoreductase</keyword>
<evidence type="ECO:0000256" key="11">
    <source>
        <dbReference type="ARBA" id="ARBA00023136"/>
    </source>
</evidence>
<comment type="similarity">
    <text evidence="3 13">Belongs to the cytochrome P450 family.</text>
</comment>
<evidence type="ECO:0000256" key="4">
    <source>
        <dbReference type="ARBA" id="ARBA00022617"/>
    </source>
</evidence>
<protein>
    <recommendedName>
        <fullName evidence="17">Cytochrome P450</fullName>
    </recommendedName>
</protein>
<dbReference type="PhylomeDB" id="A0A068V616"/>
<gene>
    <name evidence="15" type="ORF">GSCOC_T00017141001</name>
</gene>
<keyword evidence="6 12" id="KW-0479">Metal-binding</keyword>
<evidence type="ECO:0000313" key="15">
    <source>
        <dbReference type="EMBL" id="CDP16101.1"/>
    </source>
</evidence>
<dbReference type="FunFam" id="1.10.630.10:FF:000011">
    <property type="entry name" value="Cytochrome P450 83B1"/>
    <property type="match status" value="1"/>
</dbReference>
<keyword evidence="7" id="KW-1133">Transmembrane helix</keyword>
<dbReference type="SUPFAM" id="SSF48264">
    <property type="entry name" value="Cytochrome P450"/>
    <property type="match status" value="1"/>
</dbReference>
<dbReference type="InterPro" id="IPR017972">
    <property type="entry name" value="Cyt_P450_CS"/>
</dbReference>
<proteinExistence type="inferred from homology"/>
<dbReference type="PRINTS" id="PR00385">
    <property type="entry name" value="P450"/>
</dbReference>
<dbReference type="FunCoup" id="A0A068V616">
    <property type="interactions" value="288"/>
</dbReference>
<evidence type="ECO:0000256" key="14">
    <source>
        <dbReference type="SAM" id="SignalP"/>
    </source>
</evidence>
<dbReference type="Gramene" id="CDP16101">
    <property type="protein sequence ID" value="CDP16101"/>
    <property type="gene ID" value="GSCOC_T00017141001"/>
</dbReference>
<dbReference type="InParanoid" id="A0A068V616"/>
<dbReference type="STRING" id="49390.A0A068V616"/>
<dbReference type="Proteomes" id="UP000295252">
    <property type="component" value="Chromosome VIII"/>
</dbReference>
<dbReference type="PRINTS" id="PR00463">
    <property type="entry name" value="EP450I"/>
</dbReference>
<evidence type="ECO:0000313" key="16">
    <source>
        <dbReference type="Proteomes" id="UP000295252"/>
    </source>
</evidence>
<evidence type="ECO:0000256" key="5">
    <source>
        <dbReference type="ARBA" id="ARBA00022692"/>
    </source>
</evidence>
<evidence type="ECO:0000256" key="12">
    <source>
        <dbReference type="PIRSR" id="PIRSR602401-1"/>
    </source>
</evidence>
<dbReference type="AlphaFoldDB" id="A0A068V616"/>
<keyword evidence="16" id="KW-1185">Reference proteome</keyword>
<evidence type="ECO:0000256" key="9">
    <source>
        <dbReference type="ARBA" id="ARBA00023004"/>
    </source>
</evidence>
<dbReference type="OMA" id="FTMRPHP"/>
<comment type="cofactor">
    <cofactor evidence="1 12">
        <name>heme</name>
        <dbReference type="ChEBI" id="CHEBI:30413"/>
    </cofactor>
</comment>
<dbReference type="OrthoDB" id="2789670at2759"/>
<evidence type="ECO:0000256" key="2">
    <source>
        <dbReference type="ARBA" id="ARBA00004167"/>
    </source>
</evidence>
<evidence type="ECO:0000256" key="7">
    <source>
        <dbReference type="ARBA" id="ARBA00022989"/>
    </source>
</evidence>
<dbReference type="CDD" id="cd11072">
    <property type="entry name" value="CYP71-like"/>
    <property type="match status" value="1"/>
</dbReference>
<name>A0A068V616_COFCA</name>
<evidence type="ECO:0000256" key="1">
    <source>
        <dbReference type="ARBA" id="ARBA00001971"/>
    </source>
</evidence>
<reference evidence="16" key="1">
    <citation type="journal article" date="2014" name="Science">
        <title>The coffee genome provides insight into the convergent evolution of caffeine biosynthesis.</title>
        <authorList>
            <person name="Denoeud F."/>
            <person name="Carretero-Paulet L."/>
            <person name="Dereeper A."/>
            <person name="Droc G."/>
            <person name="Guyot R."/>
            <person name="Pietrella M."/>
            <person name="Zheng C."/>
            <person name="Alberti A."/>
            <person name="Anthony F."/>
            <person name="Aprea G."/>
            <person name="Aury J.M."/>
            <person name="Bento P."/>
            <person name="Bernard M."/>
            <person name="Bocs S."/>
            <person name="Campa C."/>
            <person name="Cenci A."/>
            <person name="Combes M.C."/>
            <person name="Crouzillat D."/>
            <person name="Da Silva C."/>
            <person name="Daddiego L."/>
            <person name="De Bellis F."/>
            <person name="Dussert S."/>
            <person name="Garsmeur O."/>
            <person name="Gayraud T."/>
            <person name="Guignon V."/>
            <person name="Jahn K."/>
            <person name="Jamilloux V."/>
            <person name="Joet T."/>
            <person name="Labadie K."/>
            <person name="Lan T."/>
            <person name="Leclercq J."/>
            <person name="Lepelley M."/>
            <person name="Leroy T."/>
            <person name="Li L.T."/>
            <person name="Librado P."/>
            <person name="Lopez L."/>
            <person name="Munoz A."/>
            <person name="Noel B."/>
            <person name="Pallavicini A."/>
            <person name="Perrotta G."/>
            <person name="Poncet V."/>
            <person name="Pot D."/>
            <person name="Priyono X."/>
            <person name="Rigoreau M."/>
            <person name="Rouard M."/>
            <person name="Rozas J."/>
            <person name="Tranchant-Dubreuil C."/>
            <person name="VanBuren R."/>
            <person name="Zhang Q."/>
            <person name="Andrade A.C."/>
            <person name="Argout X."/>
            <person name="Bertrand B."/>
            <person name="de Kochko A."/>
            <person name="Graziosi G."/>
            <person name="Henry R.J."/>
            <person name="Jayarama X."/>
            <person name="Ming R."/>
            <person name="Nagai C."/>
            <person name="Rounsley S."/>
            <person name="Sankoff D."/>
            <person name="Giuliano G."/>
            <person name="Albert V.A."/>
            <person name="Wincker P."/>
            <person name="Lashermes P."/>
        </authorList>
    </citation>
    <scope>NUCLEOTIDE SEQUENCE [LARGE SCALE GENOMIC DNA]</scope>
    <source>
        <strain evidence="16">cv. DH200-94</strain>
    </source>
</reference>
<dbReference type="GO" id="GO:0005506">
    <property type="term" value="F:iron ion binding"/>
    <property type="evidence" value="ECO:0007669"/>
    <property type="project" value="InterPro"/>
</dbReference>
<organism evidence="15 16">
    <name type="scientific">Coffea canephora</name>
    <name type="common">Robusta coffee</name>
    <dbReference type="NCBI Taxonomy" id="49390"/>
    <lineage>
        <taxon>Eukaryota</taxon>
        <taxon>Viridiplantae</taxon>
        <taxon>Streptophyta</taxon>
        <taxon>Embryophyta</taxon>
        <taxon>Tracheophyta</taxon>
        <taxon>Spermatophyta</taxon>
        <taxon>Magnoliopsida</taxon>
        <taxon>eudicotyledons</taxon>
        <taxon>Gunneridae</taxon>
        <taxon>Pentapetalae</taxon>
        <taxon>asterids</taxon>
        <taxon>lamiids</taxon>
        <taxon>Gentianales</taxon>
        <taxon>Rubiaceae</taxon>
        <taxon>Ixoroideae</taxon>
        <taxon>Gardenieae complex</taxon>
        <taxon>Bertiereae - Coffeeae clade</taxon>
        <taxon>Coffeeae</taxon>
        <taxon>Coffea</taxon>
    </lineage>
</organism>
<evidence type="ECO:0000256" key="8">
    <source>
        <dbReference type="ARBA" id="ARBA00023002"/>
    </source>
</evidence>
<keyword evidence="9 12" id="KW-0408">Iron</keyword>
<evidence type="ECO:0000256" key="13">
    <source>
        <dbReference type="RuleBase" id="RU000461"/>
    </source>
</evidence>
<keyword evidence="5" id="KW-0812">Transmembrane</keyword>
<feature type="signal peptide" evidence="14">
    <location>
        <begin position="1"/>
        <end position="18"/>
    </location>
</feature>
<dbReference type="InterPro" id="IPR036396">
    <property type="entry name" value="Cyt_P450_sf"/>
</dbReference>
<evidence type="ECO:0000256" key="3">
    <source>
        <dbReference type="ARBA" id="ARBA00010617"/>
    </source>
</evidence>
<dbReference type="InterPro" id="IPR001128">
    <property type="entry name" value="Cyt_P450"/>
</dbReference>
<evidence type="ECO:0008006" key="17">
    <source>
        <dbReference type="Google" id="ProtNLM"/>
    </source>
</evidence>
<feature type="chain" id="PRO_5001658282" description="Cytochrome P450" evidence="14">
    <location>
        <begin position="19"/>
        <end position="496"/>
    </location>
</feature>
<keyword evidence="11" id="KW-0472">Membrane</keyword>
<dbReference type="PANTHER" id="PTHR47955">
    <property type="entry name" value="CYTOCHROME P450 FAMILY 71 PROTEIN"/>
    <property type="match status" value="1"/>
</dbReference>
<dbReference type="Gene3D" id="1.10.630.10">
    <property type="entry name" value="Cytochrome P450"/>
    <property type="match status" value="1"/>
</dbReference>
<dbReference type="Pfam" id="PF00067">
    <property type="entry name" value="p450"/>
    <property type="match status" value="1"/>
</dbReference>
<dbReference type="PANTHER" id="PTHR47955:SF22">
    <property type="entry name" value="CYTOCHROME P450 83B1-LIKE"/>
    <property type="match status" value="1"/>
</dbReference>
<keyword evidence="10 13" id="KW-0503">Monooxygenase</keyword>
<dbReference type="GO" id="GO:0016020">
    <property type="term" value="C:membrane"/>
    <property type="evidence" value="ECO:0007669"/>
    <property type="project" value="UniProtKB-SubCell"/>
</dbReference>
<dbReference type="EMBL" id="HG739201">
    <property type="protein sequence ID" value="CDP16101.1"/>
    <property type="molecule type" value="Genomic_DNA"/>
</dbReference>
<accession>A0A068V616</accession>
<sequence length="496" mass="56614">MTMLFLLLLLFSILISIGKKHKQLRNIRQPPGPPGLPFIGNLHQFDSEKAHEFLSQLSKKYGPLMSLQLGSVPVLVISSARMAKQALTTHDLVFSGRPASVGRQKLSYNRRDIAFSPYSDYWREMRKICVLQLFSLKRVQSFRPIREDEISSMIQKILNLSSSSKLVDLRTIIMSLTSTIICRVAFGKRYDEEGHERKRFDKLLQESQAMIGGFFISDYFPSFSWVDKFSGIIERLEKNFNELDLFYQELIQEHLNPNRPKSMKDDLLDLLIQLKEEQSSIIGLSWDHIKAILMDIFIAGTDTAAAAIIWAMTALMKSPSALKKVQAEVRKLVGEKGRVDEEDIQELPYLKAVIKETLRLYPPAPLLGPRETTQECTIEGYEIKYKTLVYINAWAIGRDPECWKSPDDFIPERFLNSNIDFRGQDFEMIPFGAGRRGCPGFSLGLATVELALANLLYHFDWKLPFGMKAEDVDTEVMPGLTMHPKNALSLFAKKYG</sequence>
<dbReference type="GO" id="GO:0004497">
    <property type="term" value="F:monooxygenase activity"/>
    <property type="evidence" value="ECO:0007669"/>
    <property type="project" value="UniProtKB-KW"/>
</dbReference>
<evidence type="ECO:0000256" key="6">
    <source>
        <dbReference type="ARBA" id="ARBA00022723"/>
    </source>
</evidence>
<feature type="binding site" description="axial binding residue" evidence="12">
    <location>
        <position position="438"/>
    </location>
    <ligand>
        <name>heme</name>
        <dbReference type="ChEBI" id="CHEBI:30413"/>
    </ligand>
    <ligandPart>
        <name>Fe</name>
        <dbReference type="ChEBI" id="CHEBI:18248"/>
    </ligandPart>
</feature>
<comment type="subcellular location">
    <subcellularLocation>
        <location evidence="2">Membrane</location>
        <topology evidence="2">Single-pass membrane protein</topology>
    </subcellularLocation>
</comment>
<keyword evidence="14" id="KW-0732">Signal</keyword>